<organism evidence="2 3">
    <name type="scientific">Penicilliopsis zonata CBS 506.65</name>
    <dbReference type="NCBI Taxonomy" id="1073090"/>
    <lineage>
        <taxon>Eukaryota</taxon>
        <taxon>Fungi</taxon>
        <taxon>Dikarya</taxon>
        <taxon>Ascomycota</taxon>
        <taxon>Pezizomycotina</taxon>
        <taxon>Eurotiomycetes</taxon>
        <taxon>Eurotiomycetidae</taxon>
        <taxon>Eurotiales</taxon>
        <taxon>Aspergillaceae</taxon>
        <taxon>Penicilliopsis</taxon>
    </lineage>
</organism>
<proteinExistence type="predicted"/>
<evidence type="ECO:0000259" key="1">
    <source>
        <dbReference type="SMART" id="SM01111"/>
    </source>
</evidence>
<gene>
    <name evidence="2" type="ORF">ASPZODRAFT_11546</name>
</gene>
<dbReference type="VEuPathDB" id="FungiDB:ASPZODRAFT_11546"/>
<dbReference type="PANTHER" id="PTHR42076">
    <property type="entry name" value="CYANOVIRIN-N HOMOLOG"/>
    <property type="match status" value="1"/>
</dbReference>
<dbReference type="SUPFAM" id="SSF51322">
    <property type="entry name" value="Cyanovirin-N"/>
    <property type="match status" value="1"/>
</dbReference>
<protein>
    <recommendedName>
        <fullName evidence="1">Cyanovirin-N domain-containing protein</fullName>
    </recommendedName>
</protein>
<dbReference type="RefSeq" id="XP_022585198.1">
    <property type="nucleotide sequence ID" value="XM_022721109.1"/>
</dbReference>
<dbReference type="OrthoDB" id="2441380at2759"/>
<name>A0A1L9SU10_9EURO</name>
<evidence type="ECO:0000313" key="2">
    <source>
        <dbReference type="EMBL" id="OJJ50688.1"/>
    </source>
</evidence>
<dbReference type="SMART" id="SM01111">
    <property type="entry name" value="CVNH"/>
    <property type="match status" value="1"/>
</dbReference>
<reference evidence="3" key="1">
    <citation type="journal article" date="2017" name="Genome Biol.">
        <title>Comparative genomics reveals high biological diversity and specific adaptations in the industrially and medically important fungal genus Aspergillus.</title>
        <authorList>
            <person name="de Vries R.P."/>
            <person name="Riley R."/>
            <person name="Wiebenga A."/>
            <person name="Aguilar-Osorio G."/>
            <person name="Amillis S."/>
            <person name="Uchima C.A."/>
            <person name="Anderluh G."/>
            <person name="Asadollahi M."/>
            <person name="Askin M."/>
            <person name="Barry K."/>
            <person name="Battaglia E."/>
            <person name="Bayram O."/>
            <person name="Benocci T."/>
            <person name="Braus-Stromeyer S.A."/>
            <person name="Caldana C."/>
            <person name="Canovas D."/>
            <person name="Cerqueira G.C."/>
            <person name="Chen F."/>
            <person name="Chen W."/>
            <person name="Choi C."/>
            <person name="Clum A."/>
            <person name="Dos Santos R.A."/>
            <person name="Damasio A.R."/>
            <person name="Diallinas G."/>
            <person name="Emri T."/>
            <person name="Fekete E."/>
            <person name="Flipphi M."/>
            <person name="Freyberg S."/>
            <person name="Gallo A."/>
            <person name="Gournas C."/>
            <person name="Habgood R."/>
            <person name="Hainaut M."/>
            <person name="Harispe M.L."/>
            <person name="Henrissat B."/>
            <person name="Hilden K.S."/>
            <person name="Hope R."/>
            <person name="Hossain A."/>
            <person name="Karabika E."/>
            <person name="Karaffa L."/>
            <person name="Karanyi Z."/>
            <person name="Krasevec N."/>
            <person name="Kuo A."/>
            <person name="Kusch H."/>
            <person name="LaButti K."/>
            <person name="Lagendijk E.L."/>
            <person name="Lapidus A."/>
            <person name="Levasseur A."/>
            <person name="Lindquist E."/>
            <person name="Lipzen A."/>
            <person name="Logrieco A.F."/>
            <person name="MacCabe A."/>
            <person name="Maekelae M.R."/>
            <person name="Malavazi I."/>
            <person name="Melin P."/>
            <person name="Meyer V."/>
            <person name="Mielnichuk N."/>
            <person name="Miskei M."/>
            <person name="Molnar A.P."/>
            <person name="Mule G."/>
            <person name="Ngan C.Y."/>
            <person name="Orejas M."/>
            <person name="Orosz E."/>
            <person name="Ouedraogo J.P."/>
            <person name="Overkamp K.M."/>
            <person name="Park H.-S."/>
            <person name="Perrone G."/>
            <person name="Piumi F."/>
            <person name="Punt P.J."/>
            <person name="Ram A.F."/>
            <person name="Ramon A."/>
            <person name="Rauscher S."/>
            <person name="Record E."/>
            <person name="Riano-Pachon D.M."/>
            <person name="Robert V."/>
            <person name="Roehrig J."/>
            <person name="Ruller R."/>
            <person name="Salamov A."/>
            <person name="Salih N.S."/>
            <person name="Samson R.A."/>
            <person name="Sandor E."/>
            <person name="Sanguinetti M."/>
            <person name="Schuetze T."/>
            <person name="Sepcic K."/>
            <person name="Shelest E."/>
            <person name="Sherlock G."/>
            <person name="Sophianopoulou V."/>
            <person name="Squina F.M."/>
            <person name="Sun H."/>
            <person name="Susca A."/>
            <person name="Todd R.B."/>
            <person name="Tsang A."/>
            <person name="Unkles S.E."/>
            <person name="van de Wiele N."/>
            <person name="van Rossen-Uffink D."/>
            <person name="Oliveira J.V."/>
            <person name="Vesth T.C."/>
            <person name="Visser J."/>
            <person name="Yu J.-H."/>
            <person name="Zhou M."/>
            <person name="Andersen M.R."/>
            <person name="Archer D.B."/>
            <person name="Baker S.E."/>
            <person name="Benoit I."/>
            <person name="Brakhage A.A."/>
            <person name="Braus G.H."/>
            <person name="Fischer R."/>
            <person name="Frisvad J.C."/>
            <person name="Goldman G.H."/>
            <person name="Houbraken J."/>
            <person name="Oakley B."/>
            <person name="Pocsi I."/>
            <person name="Scazzocchio C."/>
            <person name="Seiboth B."/>
            <person name="vanKuyk P.A."/>
            <person name="Wortman J."/>
            <person name="Dyer P.S."/>
            <person name="Grigoriev I.V."/>
        </authorList>
    </citation>
    <scope>NUCLEOTIDE SEQUENCE [LARGE SCALE GENOMIC DNA]</scope>
    <source>
        <strain evidence="3">CBS 506.65</strain>
    </source>
</reference>
<feature type="domain" description="Cyanovirin-N" evidence="1">
    <location>
        <begin position="5"/>
        <end position="108"/>
    </location>
</feature>
<evidence type="ECO:0000313" key="3">
    <source>
        <dbReference type="Proteomes" id="UP000184188"/>
    </source>
</evidence>
<dbReference type="Proteomes" id="UP000184188">
    <property type="component" value="Unassembled WGS sequence"/>
</dbReference>
<sequence>MPFEPFHHSCQDITIDQSGTLHCRAMKHDGCLQDASLDLTRYIGNTNGYLVWKGRHFSRSAERLRFDQEDPYNRAVLSATLTTEGGDKRDSEINLAENIGNNNGQLYFRGWNR</sequence>
<dbReference type="PANTHER" id="PTHR42076:SF1">
    <property type="entry name" value="CYANOVIRIN-N DOMAIN-CONTAINING PROTEIN"/>
    <property type="match status" value="1"/>
</dbReference>
<dbReference type="Pfam" id="PF08881">
    <property type="entry name" value="CVNH"/>
    <property type="match status" value="1"/>
</dbReference>
<dbReference type="AlphaFoldDB" id="A0A1L9SU10"/>
<dbReference type="InterPro" id="IPR036673">
    <property type="entry name" value="Cyanovirin-N_sf"/>
</dbReference>
<keyword evidence="3" id="KW-1185">Reference proteome</keyword>
<dbReference type="STRING" id="1073090.A0A1L9SU10"/>
<accession>A0A1L9SU10</accession>
<dbReference type="GeneID" id="34607574"/>
<dbReference type="EMBL" id="KV878336">
    <property type="protein sequence ID" value="OJJ50688.1"/>
    <property type="molecule type" value="Genomic_DNA"/>
</dbReference>
<dbReference type="InterPro" id="IPR011058">
    <property type="entry name" value="Cyanovirin-N"/>
</dbReference>
<dbReference type="Gene3D" id="2.30.60.10">
    <property type="entry name" value="Cyanovirin-N"/>
    <property type="match status" value="1"/>
</dbReference>